<keyword evidence="4 6" id="KW-1133">Transmembrane helix</keyword>
<dbReference type="InterPro" id="IPR007816">
    <property type="entry name" value="ResB-like_domain"/>
</dbReference>
<proteinExistence type="predicted"/>
<feature type="transmembrane region" description="Helical" evidence="6">
    <location>
        <begin position="193"/>
        <end position="214"/>
    </location>
</feature>
<dbReference type="Proteomes" id="UP000462152">
    <property type="component" value="Unassembled WGS sequence"/>
</dbReference>
<accession>A0A7K1LET0</accession>
<evidence type="ECO:0000256" key="5">
    <source>
        <dbReference type="ARBA" id="ARBA00023136"/>
    </source>
</evidence>
<comment type="subcellular location">
    <subcellularLocation>
        <location evidence="1">Membrane</location>
        <topology evidence="1">Multi-pass membrane protein</topology>
    </subcellularLocation>
</comment>
<evidence type="ECO:0000313" key="9">
    <source>
        <dbReference type="Proteomes" id="UP000462152"/>
    </source>
</evidence>
<dbReference type="GO" id="GO:0016020">
    <property type="term" value="C:membrane"/>
    <property type="evidence" value="ECO:0007669"/>
    <property type="project" value="UniProtKB-SubCell"/>
</dbReference>
<dbReference type="OrthoDB" id="3949537at2"/>
<feature type="domain" description="ResB-like" evidence="7">
    <location>
        <begin position="34"/>
        <end position="525"/>
    </location>
</feature>
<keyword evidence="5 6" id="KW-0472">Membrane</keyword>
<gene>
    <name evidence="8" type="ORF">GMA10_00315</name>
</gene>
<evidence type="ECO:0000313" key="8">
    <source>
        <dbReference type="EMBL" id="MUN53686.1"/>
    </source>
</evidence>
<keyword evidence="2 6" id="KW-0812">Transmembrane</keyword>
<evidence type="ECO:0000256" key="2">
    <source>
        <dbReference type="ARBA" id="ARBA00022692"/>
    </source>
</evidence>
<reference evidence="8 9" key="1">
    <citation type="submission" date="2019-12" db="EMBL/GenBank/DDBJ databases">
        <authorList>
            <person name="Li J."/>
            <person name="Shi Y."/>
            <person name="Xu G."/>
            <person name="Xiao D."/>
            <person name="Ran X."/>
        </authorList>
    </citation>
    <scope>NUCLEOTIDE SEQUENCE [LARGE SCALE GENOMIC DNA]</scope>
    <source>
        <strain evidence="8 9">JCM 15915</strain>
    </source>
</reference>
<dbReference type="GO" id="GO:0017004">
    <property type="term" value="P:cytochrome complex assembly"/>
    <property type="evidence" value="ECO:0007669"/>
    <property type="project" value="UniProtKB-KW"/>
</dbReference>
<dbReference type="InterPro" id="IPR023494">
    <property type="entry name" value="Cyt_c_bgen_Ccs1/CcsB/ResB"/>
</dbReference>
<dbReference type="EMBL" id="WOGT01000001">
    <property type="protein sequence ID" value="MUN53686.1"/>
    <property type="molecule type" value="Genomic_DNA"/>
</dbReference>
<evidence type="ECO:0000256" key="3">
    <source>
        <dbReference type="ARBA" id="ARBA00022748"/>
    </source>
</evidence>
<dbReference type="AlphaFoldDB" id="A0A7K1LET0"/>
<protein>
    <submittedName>
        <fullName evidence="8">Cytochrome c biogenesis protein ResB</fullName>
    </submittedName>
</protein>
<evidence type="ECO:0000259" key="7">
    <source>
        <dbReference type="Pfam" id="PF05140"/>
    </source>
</evidence>
<dbReference type="PANTHER" id="PTHR31566">
    <property type="entry name" value="CYTOCHROME C BIOGENESIS PROTEIN CCS1, CHLOROPLASTIC"/>
    <property type="match status" value="1"/>
</dbReference>
<keyword evidence="9" id="KW-1185">Reference proteome</keyword>
<organism evidence="8 9">
    <name type="scientific">Rothia koreensis</name>
    <dbReference type="NCBI Taxonomy" id="592378"/>
    <lineage>
        <taxon>Bacteria</taxon>
        <taxon>Bacillati</taxon>
        <taxon>Actinomycetota</taxon>
        <taxon>Actinomycetes</taxon>
        <taxon>Micrococcales</taxon>
        <taxon>Micrococcaceae</taxon>
        <taxon>Rothia</taxon>
    </lineage>
</organism>
<feature type="transmembrane region" description="Helical" evidence="6">
    <location>
        <begin position="90"/>
        <end position="112"/>
    </location>
</feature>
<feature type="transmembrane region" description="Helical" evidence="6">
    <location>
        <begin position="468"/>
        <end position="487"/>
    </location>
</feature>
<evidence type="ECO:0000256" key="4">
    <source>
        <dbReference type="ARBA" id="ARBA00022989"/>
    </source>
</evidence>
<evidence type="ECO:0000256" key="6">
    <source>
        <dbReference type="SAM" id="Phobius"/>
    </source>
</evidence>
<dbReference type="PANTHER" id="PTHR31566:SF0">
    <property type="entry name" value="CYTOCHROME C BIOGENESIS PROTEIN CCS1, CHLOROPLASTIC"/>
    <property type="match status" value="1"/>
</dbReference>
<evidence type="ECO:0000256" key="1">
    <source>
        <dbReference type="ARBA" id="ARBA00004141"/>
    </source>
</evidence>
<keyword evidence="3" id="KW-0201">Cytochrome c-type biogenesis</keyword>
<dbReference type="Pfam" id="PF05140">
    <property type="entry name" value="ResB"/>
    <property type="match status" value="1"/>
</dbReference>
<sequence>MDGMSNKKKAAKKDAPVLGLIGMLRWAWTQLTKMNTALFLLLLLAVAAVPGSMFPQNIQDPQKVQEYKDSHTTWGPIADKLQLFDVFSSAWFSAIYILLFISLIGCVVPRTIKHAKAFRAKPPRTPRNLTRLPQHRVLTIPVDSVEGGLTANGAVRTANKILRKRHYRTEVREDSTAPSVGAERGYIREIGNLLFHASMIGVLVGVAIGGQFGYSGQKIVAEGESHVNTLISYDSFKPGTNYNPDWLRNFSVTLDKLNVTYDRDKTSSTYGQDLSYDAQMTVKDSPGAKAKKESLKVNEPLNIDGNNVYLQGNGYAPIVKVTGGDGKVAYEGPVVSLPTDKVFTSSMVLKVPDAGPDQLGFVGMFLPTAVIQPGQMPYSADAAPANPALVLSSYSGDLGLDDGKPQNVYVLDTDKLNELNSMKSENGGIVLTEENNKLDLPDNKGSIEFEGVKRYAGLDIHYDPGKPVVLVSFLLAFGGLIISLFVARRRLWVKARETTLDGGTKAVVVEYGLLARGEDPRLAAEADKLTEIFAQEWGLEFSEG</sequence>
<comment type="caution">
    <text evidence="8">The sequence shown here is derived from an EMBL/GenBank/DDBJ whole genome shotgun (WGS) entry which is preliminary data.</text>
</comment>
<name>A0A7K1LET0_9MICC</name>